<dbReference type="GO" id="GO:0004069">
    <property type="term" value="F:L-aspartate:2-oxoglutarate aminotransferase activity"/>
    <property type="evidence" value="ECO:0007669"/>
    <property type="project" value="UniProtKB-EC"/>
</dbReference>
<keyword evidence="4 9" id="KW-0032">Aminotransferase</keyword>
<feature type="domain" description="Aminotransferase class I/classII large" evidence="8">
    <location>
        <begin position="85"/>
        <end position="431"/>
    </location>
</feature>
<keyword evidence="10" id="KW-1185">Reference proteome</keyword>
<evidence type="ECO:0000256" key="3">
    <source>
        <dbReference type="ARBA" id="ARBA00012753"/>
    </source>
</evidence>
<evidence type="ECO:0000256" key="7">
    <source>
        <dbReference type="ARBA" id="ARBA00049185"/>
    </source>
</evidence>
<dbReference type="EC" id="2.6.1.1" evidence="3"/>
<evidence type="ECO:0000313" key="10">
    <source>
        <dbReference type="Proteomes" id="UP000248021"/>
    </source>
</evidence>
<evidence type="ECO:0000313" key="9">
    <source>
        <dbReference type="EMBL" id="PXW61892.1"/>
    </source>
</evidence>
<keyword evidence="6" id="KW-0663">Pyridoxal phosphate</keyword>
<proteinExistence type="inferred from homology"/>
<comment type="similarity">
    <text evidence="2">Belongs to the class-I pyridoxal-phosphate-dependent aminotransferase family.</text>
</comment>
<dbReference type="EMBL" id="QJJK01000003">
    <property type="protein sequence ID" value="PXW61892.1"/>
    <property type="molecule type" value="Genomic_DNA"/>
</dbReference>
<dbReference type="CDD" id="cd00609">
    <property type="entry name" value="AAT_like"/>
    <property type="match status" value="1"/>
</dbReference>
<organism evidence="9 10">
    <name type="scientific">Chelatococcus asaccharovorans</name>
    <dbReference type="NCBI Taxonomy" id="28210"/>
    <lineage>
        <taxon>Bacteria</taxon>
        <taxon>Pseudomonadati</taxon>
        <taxon>Pseudomonadota</taxon>
        <taxon>Alphaproteobacteria</taxon>
        <taxon>Hyphomicrobiales</taxon>
        <taxon>Chelatococcaceae</taxon>
        <taxon>Chelatococcus</taxon>
    </lineage>
</organism>
<dbReference type="Pfam" id="PF00155">
    <property type="entry name" value="Aminotran_1_2"/>
    <property type="match status" value="1"/>
</dbReference>
<dbReference type="InterPro" id="IPR004839">
    <property type="entry name" value="Aminotransferase_I/II_large"/>
</dbReference>
<dbReference type="InterPro" id="IPR015424">
    <property type="entry name" value="PyrdxlP-dep_Trfase"/>
</dbReference>
<comment type="caution">
    <text evidence="9">The sequence shown here is derived from an EMBL/GenBank/DDBJ whole genome shotgun (WGS) entry which is preliminary data.</text>
</comment>
<name>A0A2V3UD45_9HYPH</name>
<evidence type="ECO:0000256" key="2">
    <source>
        <dbReference type="ARBA" id="ARBA00007441"/>
    </source>
</evidence>
<dbReference type="PANTHER" id="PTHR46383:SF2">
    <property type="entry name" value="AMINOTRANSFERASE"/>
    <property type="match status" value="1"/>
</dbReference>
<dbReference type="GO" id="GO:0030170">
    <property type="term" value="F:pyridoxal phosphate binding"/>
    <property type="evidence" value="ECO:0007669"/>
    <property type="project" value="InterPro"/>
</dbReference>
<protein>
    <recommendedName>
        <fullName evidence="3">aspartate transaminase</fullName>
        <ecNumber evidence="3">2.6.1.1</ecNumber>
    </recommendedName>
</protein>
<dbReference type="Proteomes" id="UP000248021">
    <property type="component" value="Unassembled WGS sequence"/>
</dbReference>
<evidence type="ECO:0000256" key="1">
    <source>
        <dbReference type="ARBA" id="ARBA00001933"/>
    </source>
</evidence>
<comment type="cofactor">
    <cofactor evidence="1">
        <name>pyridoxal 5'-phosphate</name>
        <dbReference type="ChEBI" id="CHEBI:597326"/>
    </cofactor>
</comment>
<dbReference type="Gene3D" id="3.40.640.10">
    <property type="entry name" value="Type I PLP-dependent aspartate aminotransferase-like (Major domain)"/>
    <property type="match status" value="1"/>
</dbReference>
<keyword evidence="5 9" id="KW-0808">Transferase</keyword>
<dbReference type="SUPFAM" id="SSF53383">
    <property type="entry name" value="PLP-dependent transferases"/>
    <property type="match status" value="1"/>
</dbReference>
<dbReference type="AlphaFoldDB" id="A0A2V3UD45"/>
<dbReference type="InterPro" id="IPR050596">
    <property type="entry name" value="AspAT/PAT-like"/>
</dbReference>
<evidence type="ECO:0000256" key="5">
    <source>
        <dbReference type="ARBA" id="ARBA00022679"/>
    </source>
</evidence>
<gene>
    <name evidence="9" type="ORF">C7450_103413</name>
</gene>
<accession>A0A2V3UD45</accession>
<evidence type="ECO:0000259" key="8">
    <source>
        <dbReference type="Pfam" id="PF00155"/>
    </source>
</evidence>
<dbReference type="PANTHER" id="PTHR46383">
    <property type="entry name" value="ASPARTATE AMINOTRANSFERASE"/>
    <property type="match status" value="1"/>
</dbReference>
<reference evidence="9 10" key="1">
    <citation type="submission" date="2018-05" db="EMBL/GenBank/DDBJ databases">
        <title>Genomic Encyclopedia of Type Strains, Phase IV (KMG-IV): sequencing the most valuable type-strain genomes for metagenomic binning, comparative biology and taxonomic classification.</title>
        <authorList>
            <person name="Goeker M."/>
        </authorList>
    </citation>
    <scope>NUCLEOTIDE SEQUENCE [LARGE SCALE GENOMIC DNA]</scope>
    <source>
        <strain evidence="9 10">DSM 6462</strain>
    </source>
</reference>
<sequence length="438" mass="47314">MARQLGVTSCYRDKLKKFSQIRKPSSRLAPNFCKDHFFIMIEPKSSVPAAWPGPCLATRMAAVAPFLAMDVLSAAKTKERAGDSVIHMEIGEPTAAAPRLAREAAQAALAIGRIGYTEALGLPSLRAAIASHYRRLYGLSLAPERIAVTTGSSGGFVLAFLALFEPGARVAIASPGYPAYRNTLLALGLEPVPVPANAASGWVIEAAALRRIHGEAPLAGVLTMSPGNPTGTVMGREALRAVGQTCRELGLWFISDEIYHGLTYEAPAETALAFDDDAIIVNSFSKYFCMTGWRIGWLVMPERIVRPIERLAQNLFISPPYLSQVAAEAAFGAAEELEMIKAGYAANRALLLNELPALGLDRLAPADGAFYVYADVSRFTNDSLDFCRRLLADTGVAATPGLDFDQDEGHRYLRLSFAGSEADCRGTVERLRNWLPHI</sequence>
<evidence type="ECO:0000256" key="6">
    <source>
        <dbReference type="ARBA" id="ARBA00022898"/>
    </source>
</evidence>
<dbReference type="InterPro" id="IPR015421">
    <property type="entry name" value="PyrdxlP-dep_Trfase_major"/>
</dbReference>
<dbReference type="GO" id="GO:0006520">
    <property type="term" value="P:amino acid metabolic process"/>
    <property type="evidence" value="ECO:0007669"/>
    <property type="project" value="InterPro"/>
</dbReference>
<comment type="catalytic activity">
    <reaction evidence="7">
        <text>L-aspartate + 2-oxoglutarate = oxaloacetate + L-glutamate</text>
        <dbReference type="Rhea" id="RHEA:21824"/>
        <dbReference type="ChEBI" id="CHEBI:16452"/>
        <dbReference type="ChEBI" id="CHEBI:16810"/>
        <dbReference type="ChEBI" id="CHEBI:29985"/>
        <dbReference type="ChEBI" id="CHEBI:29991"/>
        <dbReference type="EC" id="2.6.1.1"/>
    </reaction>
</comment>
<evidence type="ECO:0000256" key="4">
    <source>
        <dbReference type="ARBA" id="ARBA00022576"/>
    </source>
</evidence>